<evidence type="ECO:0000313" key="3">
    <source>
        <dbReference type="EMBL" id="CAG5898213.1"/>
    </source>
</evidence>
<organism evidence="3 4">
    <name type="scientific">Menidia menidia</name>
    <name type="common">Atlantic silverside</name>
    <dbReference type="NCBI Taxonomy" id="238744"/>
    <lineage>
        <taxon>Eukaryota</taxon>
        <taxon>Metazoa</taxon>
        <taxon>Chordata</taxon>
        <taxon>Craniata</taxon>
        <taxon>Vertebrata</taxon>
        <taxon>Euteleostomi</taxon>
        <taxon>Actinopterygii</taxon>
        <taxon>Neopterygii</taxon>
        <taxon>Teleostei</taxon>
        <taxon>Neoteleostei</taxon>
        <taxon>Acanthomorphata</taxon>
        <taxon>Ovalentaria</taxon>
        <taxon>Atherinomorphae</taxon>
        <taxon>Atheriniformes</taxon>
        <taxon>Atherinopsidae</taxon>
        <taxon>Menidiinae</taxon>
        <taxon>Menidia</taxon>
    </lineage>
</organism>
<feature type="non-terminal residue" evidence="3">
    <location>
        <position position="1"/>
    </location>
</feature>
<keyword evidence="4" id="KW-1185">Reference proteome</keyword>
<dbReference type="EMBL" id="CAJRST010008890">
    <property type="protein sequence ID" value="CAG5898213.1"/>
    <property type="molecule type" value="Genomic_DNA"/>
</dbReference>
<dbReference type="Pfam" id="PF00059">
    <property type="entry name" value="Lectin_C"/>
    <property type="match status" value="1"/>
</dbReference>
<evidence type="ECO:0000256" key="1">
    <source>
        <dbReference type="SAM" id="SignalP"/>
    </source>
</evidence>
<dbReference type="OrthoDB" id="7357196at2759"/>
<gene>
    <name evidence="3" type="ORF">MMEN_LOCUS9133</name>
</gene>
<reference evidence="3" key="1">
    <citation type="submission" date="2021-05" db="EMBL/GenBank/DDBJ databases">
        <authorList>
            <person name="Tigano A."/>
        </authorList>
    </citation>
    <scope>NUCLEOTIDE SEQUENCE</scope>
</reference>
<dbReference type="CDD" id="cd00037">
    <property type="entry name" value="CLECT"/>
    <property type="match status" value="1"/>
</dbReference>
<proteinExistence type="predicted"/>
<dbReference type="AlphaFoldDB" id="A0A8S4AUH1"/>
<keyword evidence="1" id="KW-0732">Signal</keyword>
<dbReference type="Proteomes" id="UP000677803">
    <property type="component" value="Unassembled WGS sequence"/>
</dbReference>
<evidence type="ECO:0000259" key="2">
    <source>
        <dbReference type="PROSITE" id="PS50041"/>
    </source>
</evidence>
<protein>
    <submittedName>
        <fullName evidence="3">(Atlantic silverside) hypothetical protein</fullName>
    </submittedName>
</protein>
<name>A0A8S4AUH1_9TELE</name>
<feature type="chain" id="PRO_5035788524" evidence="1">
    <location>
        <begin position="28"/>
        <end position="208"/>
    </location>
</feature>
<dbReference type="SUPFAM" id="SSF56436">
    <property type="entry name" value="C-type lectin-like"/>
    <property type="match status" value="2"/>
</dbReference>
<dbReference type="Gene3D" id="3.10.100.10">
    <property type="entry name" value="Mannose-Binding Protein A, subunit A"/>
    <property type="match status" value="2"/>
</dbReference>
<accession>A0A8S4AUH1</accession>
<dbReference type="PANTHER" id="PTHR45784:SF5">
    <property type="entry name" value="C-TYPE LECTIN DOMAIN FAMILY 20 MEMBER A-RELATED"/>
    <property type="match status" value="1"/>
</dbReference>
<dbReference type="InterPro" id="IPR016186">
    <property type="entry name" value="C-type_lectin-like/link_sf"/>
</dbReference>
<dbReference type="SMART" id="SM00034">
    <property type="entry name" value="CLECT"/>
    <property type="match status" value="1"/>
</dbReference>
<dbReference type="PANTHER" id="PTHR45784">
    <property type="entry name" value="C-TYPE LECTIN DOMAIN FAMILY 20 MEMBER A-RELATED"/>
    <property type="match status" value="1"/>
</dbReference>
<feature type="non-terminal residue" evidence="3">
    <location>
        <position position="208"/>
    </location>
</feature>
<feature type="signal peptide" evidence="1">
    <location>
        <begin position="1"/>
        <end position="27"/>
    </location>
</feature>
<sequence length="208" mass="24305">VQRHPSVKKMSICVIVSLLLVVSPVCGKQSGFTLFNLKQYTKEMTWKEAQKFCRDKHIDLATVTSDKVFLGLSGWIGLYKENENGTWKWSEGNKTSNYTNWSATEPNYLDKEDCVYMDKKSKMFNEPCRRRHELICSDEKLDLVWTGLRFLGDEWFWVGGEQLQYQNIPSCPTFRCGVLEKSSNKSFGIKDCNERNNFFCYKRPESRD</sequence>
<comment type="caution">
    <text evidence="3">The sequence shown here is derived from an EMBL/GenBank/DDBJ whole genome shotgun (WGS) entry which is preliminary data.</text>
</comment>
<feature type="domain" description="C-type lectin" evidence="2">
    <location>
        <begin position="35"/>
        <end position="137"/>
    </location>
</feature>
<evidence type="ECO:0000313" key="4">
    <source>
        <dbReference type="Proteomes" id="UP000677803"/>
    </source>
</evidence>
<dbReference type="InterPro" id="IPR016187">
    <property type="entry name" value="CTDL_fold"/>
</dbReference>
<dbReference type="InterPro" id="IPR001304">
    <property type="entry name" value="C-type_lectin-like"/>
</dbReference>
<dbReference type="PROSITE" id="PS50041">
    <property type="entry name" value="C_TYPE_LECTIN_2"/>
    <property type="match status" value="1"/>
</dbReference>